<dbReference type="FunFam" id="4.10.280.10:FF:000183">
    <property type="entry name" value="Transcription factor protein"/>
    <property type="match status" value="1"/>
</dbReference>
<dbReference type="PROSITE" id="PS50888">
    <property type="entry name" value="BHLH"/>
    <property type="match status" value="1"/>
</dbReference>
<reference evidence="9" key="3">
    <citation type="submission" date="2025-09" db="UniProtKB">
        <authorList>
            <consortium name="Ensembl"/>
        </authorList>
    </citation>
    <scope>IDENTIFICATION</scope>
</reference>
<dbReference type="SMART" id="SM00511">
    <property type="entry name" value="ORANGE"/>
    <property type="match status" value="1"/>
</dbReference>
<keyword evidence="2" id="KW-0678">Repressor</keyword>
<dbReference type="GO" id="GO:0000981">
    <property type="term" value="F:DNA-binding transcription factor activity, RNA polymerase II-specific"/>
    <property type="evidence" value="ECO:0000318"/>
    <property type="project" value="GO_Central"/>
</dbReference>
<proteinExistence type="predicted"/>
<dbReference type="InParanoid" id="F6QRK3"/>
<feature type="region of interest" description="Disordered" evidence="6">
    <location>
        <begin position="1"/>
        <end position="38"/>
    </location>
</feature>
<dbReference type="InterPro" id="IPR011598">
    <property type="entry name" value="bHLH_dom"/>
</dbReference>
<evidence type="ECO:0000256" key="1">
    <source>
        <dbReference type="ARBA" id="ARBA00004123"/>
    </source>
</evidence>
<dbReference type="SUPFAM" id="SSF47459">
    <property type="entry name" value="HLH, helix-loop-helix DNA-binding domain"/>
    <property type="match status" value="1"/>
</dbReference>
<protein>
    <recommendedName>
        <fullName evidence="11">Transcription factor protein</fullName>
    </recommendedName>
</protein>
<evidence type="ECO:0000259" key="8">
    <source>
        <dbReference type="PROSITE" id="PS51054"/>
    </source>
</evidence>
<keyword evidence="10" id="KW-1185">Reference proteome</keyword>
<dbReference type="SUPFAM" id="SSF158457">
    <property type="entry name" value="Orange domain-like"/>
    <property type="match status" value="1"/>
</dbReference>
<dbReference type="Ensembl" id="ENSCINT00000013234.3">
    <property type="protein sequence ID" value="ENSCINP00000013234.3"/>
    <property type="gene ID" value="ENSCING00000006427.3"/>
</dbReference>
<dbReference type="GO" id="GO:0009952">
    <property type="term" value="P:anterior/posterior pattern specification"/>
    <property type="evidence" value="ECO:0000318"/>
    <property type="project" value="GO_Central"/>
</dbReference>
<comment type="subcellular location">
    <subcellularLocation>
        <location evidence="1">Nucleus</location>
    </subcellularLocation>
</comment>
<dbReference type="InterPro" id="IPR003650">
    <property type="entry name" value="Orange_dom"/>
</dbReference>
<evidence type="ECO:0000256" key="6">
    <source>
        <dbReference type="SAM" id="MobiDB-lite"/>
    </source>
</evidence>
<dbReference type="GO" id="GO:0046983">
    <property type="term" value="F:protein dimerization activity"/>
    <property type="evidence" value="ECO:0007669"/>
    <property type="project" value="InterPro"/>
</dbReference>
<dbReference type="PROSITE" id="PS51054">
    <property type="entry name" value="ORANGE"/>
    <property type="match status" value="1"/>
</dbReference>
<dbReference type="Pfam" id="PF00010">
    <property type="entry name" value="HLH"/>
    <property type="match status" value="1"/>
</dbReference>
<reference evidence="10" key="1">
    <citation type="journal article" date="2002" name="Science">
        <title>The draft genome of Ciona intestinalis: insights into chordate and vertebrate origins.</title>
        <authorList>
            <person name="Dehal P."/>
            <person name="Satou Y."/>
            <person name="Campbell R.K."/>
            <person name="Chapman J."/>
            <person name="Degnan B."/>
            <person name="De Tomaso A."/>
            <person name="Davidson B."/>
            <person name="Di Gregorio A."/>
            <person name="Gelpke M."/>
            <person name="Goodstein D.M."/>
            <person name="Harafuji N."/>
            <person name="Hastings K.E."/>
            <person name="Ho I."/>
            <person name="Hotta K."/>
            <person name="Huang W."/>
            <person name="Kawashima T."/>
            <person name="Lemaire P."/>
            <person name="Martinez D."/>
            <person name="Meinertzhagen I.A."/>
            <person name="Necula S."/>
            <person name="Nonaka M."/>
            <person name="Putnam N."/>
            <person name="Rash S."/>
            <person name="Saiga H."/>
            <person name="Satake M."/>
            <person name="Terry A."/>
            <person name="Yamada L."/>
            <person name="Wang H.G."/>
            <person name="Awazu S."/>
            <person name="Azumi K."/>
            <person name="Boore J."/>
            <person name="Branno M."/>
            <person name="Chin-Bow S."/>
            <person name="DeSantis R."/>
            <person name="Doyle S."/>
            <person name="Francino P."/>
            <person name="Keys D.N."/>
            <person name="Haga S."/>
            <person name="Hayashi H."/>
            <person name="Hino K."/>
            <person name="Imai K.S."/>
            <person name="Inaba K."/>
            <person name="Kano S."/>
            <person name="Kobayashi K."/>
            <person name="Kobayashi M."/>
            <person name="Lee B.I."/>
            <person name="Makabe K.W."/>
            <person name="Manohar C."/>
            <person name="Matassi G."/>
            <person name="Medina M."/>
            <person name="Mochizuki Y."/>
            <person name="Mount S."/>
            <person name="Morishita T."/>
            <person name="Miura S."/>
            <person name="Nakayama A."/>
            <person name="Nishizaka S."/>
            <person name="Nomoto H."/>
            <person name="Ohta F."/>
            <person name="Oishi K."/>
            <person name="Rigoutsos I."/>
            <person name="Sano M."/>
            <person name="Sasaki A."/>
            <person name="Sasakura Y."/>
            <person name="Shoguchi E."/>
            <person name="Shin-i T."/>
            <person name="Spagnuolo A."/>
            <person name="Stainier D."/>
            <person name="Suzuki M.M."/>
            <person name="Tassy O."/>
            <person name="Takatori N."/>
            <person name="Tokuoka M."/>
            <person name="Yagi K."/>
            <person name="Yoshizaki F."/>
            <person name="Wada S."/>
            <person name="Zhang C."/>
            <person name="Hyatt P.D."/>
            <person name="Larimer F."/>
            <person name="Detter C."/>
            <person name="Doggett N."/>
            <person name="Glavina T."/>
            <person name="Hawkins T."/>
            <person name="Richardson P."/>
            <person name="Lucas S."/>
            <person name="Kohara Y."/>
            <person name="Levine M."/>
            <person name="Satoh N."/>
            <person name="Rokhsar D.S."/>
        </authorList>
    </citation>
    <scope>NUCLEOTIDE SEQUENCE [LARGE SCALE GENOMIC DNA]</scope>
</reference>
<keyword evidence="3" id="KW-0805">Transcription regulation</keyword>
<dbReference type="GO" id="GO:0000978">
    <property type="term" value="F:RNA polymerase II cis-regulatory region sequence-specific DNA binding"/>
    <property type="evidence" value="ECO:0000318"/>
    <property type="project" value="GO_Central"/>
</dbReference>
<evidence type="ECO:0000256" key="4">
    <source>
        <dbReference type="ARBA" id="ARBA00023163"/>
    </source>
</evidence>
<feature type="domain" description="Orange" evidence="8">
    <location>
        <begin position="104"/>
        <end position="138"/>
    </location>
</feature>
<dbReference type="HOGENOM" id="CLU_048294_0_1_1"/>
<dbReference type="Gene3D" id="4.10.280.10">
    <property type="entry name" value="Helix-loop-helix DNA-binding domain"/>
    <property type="match status" value="1"/>
</dbReference>
<dbReference type="Pfam" id="PF07527">
    <property type="entry name" value="Hairy_orange"/>
    <property type="match status" value="1"/>
</dbReference>
<dbReference type="PANTHER" id="PTHR10985">
    <property type="entry name" value="BASIC HELIX-LOOP-HELIX TRANSCRIPTION FACTOR, HES-RELATED"/>
    <property type="match status" value="1"/>
</dbReference>
<dbReference type="Proteomes" id="UP000008144">
    <property type="component" value="Unassembled WGS sequence"/>
</dbReference>
<dbReference type="InterPro" id="IPR050370">
    <property type="entry name" value="HES_HEY"/>
</dbReference>
<evidence type="ECO:0000256" key="2">
    <source>
        <dbReference type="ARBA" id="ARBA00022491"/>
    </source>
</evidence>
<dbReference type="Gene3D" id="6.10.250.980">
    <property type="match status" value="1"/>
</dbReference>
<keyword evidence="4" id="KW-0804">Transcription</keyword>
<dbReference type="GO" id="GO:0050767">
    <property type="term" value="P:regulation of neurogenesis"/>
    <property type="evidence" value="ECO:0000318"/>
    <property type="project" value="GO_Central"/>
</dbReference>
<dbReference type="GeneTree" id="ENSGT00940000173160"/>
<evidence type="ECO:0000256" key="5">
    <source>
        <dbReference type="ARBA" id="ARBA00023242"/>
    </source>
</evidence>
<evidence type="ECO:0000313" key="10">
    <source>
        <dbReference type="Proteomes" id="UP000008144"/>
    </source>
</evidence>
<feature type="compositionally biased region" description="Basic and acidic residues" evidence="6">
    <location>
        <begin position="1"/>
        <end position="21"/>
    </location>
</feature>
<dbReference type="GO" id="GO:0006357">
    <property type="term" value="P:regulation of transcription by RNA polymerase II"/>
    <property type="evidence" value="ECO:0000318"/>
    <property type="project" value="GO_Central"/>
</dbReference>
<evidence type="ECO:0008006" key="11">
    <source>
        <dbReference type="Google" id="ProtNLM"/>
    </source>
</evidence>
<evidence type="ECO:0000259" key="7">
    <source>
        <dbReference type="PROSITE" id="PS50888"/>
    </source>
</evidence>
<reference evidence="9" key="2">
    <citation type="submission" date="2025-08" db="UniProtKB">
        <authorList>
            <consortium name="Ensembl"/>
        </authorList>
    </citation>
    <scope>IDENTIFICATION</scope>
</reference>
<evidence type="ECO:0000313" key="9">
    <source>
        <dbReference type="Ensembl" id="ENSCINP00000013234.3"/>
    </source>
</evidence>
<dbReference type="InterPro" id="IPR036638">
    <property type="entry name" value="HLH_DNA-bd_sf"/>
</dbReference>
<dbReference type="CDD" id="cd11407">
    <property type="entry name" value="bHLH-O_HERP"/>
    <property type="match status" value="1"/>
</dbReference>
<dbReference type="AlphaFoldDB" id="F6QRK3"/>
<accession>F6QRK3</accession>
<keyword evidence="5" id="KW-0539">Nucleus</keyword>
<sequence length="248" mass="28276">IKMKRDYAHSDSDNDDAKRFDTPSQTSARKKRRGVIEKRRRDRINNSLSELRRMIPAASEKHGSSKLEKAEILQLTVEHLKTLQSAISKGYFPFMDVRTMAVDYHSFGFRECVSEVARYMISMDGIQSSVRENLLSHLQNVMTHKPTVPPQPWPATINNVIRPHYVTSGHVMLHDAALMFDDVKNKLTNQRLVPTFPPKPTMISNIRGSENIGHISRKDGAPIPAGCSEDRRSVRNTYRPWVAELSLL</sequence>
<dbReference type="STRING" id="7719.ENSCINP00000013234"/>
<feature type="domain" description="BHLH" evidence="7">
    <location>
        <begin position="28"/>
        <end position="83"/>
    </location>
</feature>
<evidence type="ECO:0000256" key="3">
    <source>
        <dbReference type="ARBA" id="ARBA00023015"/>
    </source>
</evidence>
<dbReference type="SMART" id="SM00353">
    <property type="entry name" value="HLH"/>
    <property type="match status" value="1"/>
</dbReference>
<name>F6QRK3_CIOIN</name>
<dbReference type="GO" id="GO:0005634">
    <property type="term" value="C:nucleus"/>
    <property type="evidence" value="ECO:0000318"/>
    <property type="project" value="GO_Central"/>
</dbReference>
<organism evidence="9 10">
    <name type="scientific">Ciona intestinalis</name>
    <name type="common">Transparent sea squirt</name>
    <name type="synonym">Ascidia intestinalis</name>
    <dbReference type="NCBI Taxonomy" id="7719"/>
    <lineage>
        <taxon>Eukaryota</taxon>
        <taxon>Metazoa</taxon>
        <taxon>Chordata</taxon>
        <taxon>Tunicata</taxon>
        <taxon>Ascidiacea</taxon>
        <taxon>Phlebobranchia</taxon>
        <taxon>Cionidae</taxon>
        <taxon>Ciona</taxon>
    </lineage>
</organism>